<gene>
    <name evidence="2" type="ORF">BLA29_013994</name>
</gene>
<dbReference type="AlphaFoldDB" id="A0A1Y3BRC7"/>
<keyword evidence="3" id="KW-1185">Reference proteome</keyword>
<proteinExistence type="predicted"/>
<protein>
    <submittedName>
        <fullName evidence="2">Uncharacterized protein</fullName>
    </submittedName>
</protein>
<evidence type="ECO:0000313" key="3">
    <source>
        <dbReference type="Proteomes" id="UP000194236"/>
    </source>
</evidence>
<evidence type="ECO:0000256" key="1">
    <source>
        <dbReference type="SAM" id="MobiDB-lite"/>
    </source>
</evidence>
<accession>A0A1Y3BRC7</accession>
<feature type="compositionally biased region" description="Low complexity" evidence="1">
    <location>
        <begin position="29"/>
        <end position="39"/>
    </location>
</feature>
<organism evidence="2 3">
    <name type="scientific">Euroglyphus maynei</name>
    <name type="common">Mayne's house dust mite</name>
    <dbReference type="NCBI Taxonomy" id="6958"/>
    <lineage>
        <taxon>Eukaryota</taxon>
        <taxon>Metazoa</taxon>
        <taxon>Ecdysozoa</taxon>
        <taxon>Arthropoda</taxon>
        <taxon>Chelicerata</taxon>
        <taxon>Arachnida</taxon>
        <taxon>Acari</taxon>
        <taxon>Acariformes</taxon>
        <taxon>Sarcoptiformes</taxon>
        <taxon>Astigmata</taxon>
        <taxon>Psoroptidia</taxon>
        <taxon>Analgoidea</taxon>
        <taxon>Pyroglyphidae</taxon>
        <taxon>Pyroglyphinae</taxon>
        <taxon>Euroglyphus</taxon>
    </lineage>
</organism>
<comment type="caution">
    <text evidence="2">The sequence shown here is derived from an EMBL/GenBank/DDBJ whole genome shotgun (WGS) entry which is preliminary data.</text>
</comment>
<feature type="compositionally biased region" description="Basic and acidic residues" evidence="1">
    <location>
        <begin position="1"/>
        <end position="16"/>
    </location>
</feature>
<reference evidence="2 3" key="1">
    <citation type="submission" date="2017-03" db="EMBL/GenBank/DDBJ databases">
        <title>Genome Survey of Euroglyphus maynei.</title>
        <authorList>
            <person name="Arlian L.G."/>
            <person name="Morgan M.S."/>
            <person name="Rider S.D."/>
        </authorList>
    </citation>
    <scope>NUCLEOTIDE SEQUENCE [LARGE SCALE GENOMIC DNA]</scope>
    <source>
        <strain evidence="2">Arlian Lab</strain>
        <tissue evidence="2">Whole body</tissue>
    </source>
</reference>
<dbReference type="EMBL" id="MUJZ01008085">
    <property type="protein sequence ID" value="OTF82518.1"/>
    <property type="molecule type" value="Genomic_DNA"/>
</dbReference>
<sequence length="99" mass="11005">MSHNASERGSWKESYRSSDSVESSEDSDNSSTNSSLNGSNRQNSNSHLTPPIGCITTHRVSAVIRPEIKIPSIDPLQFVKIQKNELSKTVCEFFVSDFE</sequence>
<name>A0A1Y3BRC7_EURMA</name>
<evidence type="ECO:0000313" key="2">
    <source>
        <dbReference type="EMBL" id="OTF82518.1"/>
    </source>
</evidence>
<feature type="region of interest" description="Disordered" evidence="1">
    <location>
        <begin position="1"/>
        <end position="52"/>
    </location>
</feature>
<dbReference type="Proteomes" id="UP000194236">
    <property type="component" value="Unassembled WGS sequence"/>
</dbReference>